<reference evidence="1 2" key="1">
    <citation type="submission" date="2015-01" db="EMBL/GenBank/DDBJ databases">
        <title>Evolution of Trichinella species and genotypes.</title>
        <authorList>
            <person name="Korhonen P.K."/>
            <person name="Edoardo P."/>
            <person name="Giuseppe L.R."/>
            <person name="Gasser R.B."/>
        </authorList>
    </citation>
    <scope>NUCLEOTIDE SEQUENCE [LARGE SCALE GENOMIC DNA]</scope>
    <source>
        <strain evidence="1">ISS417</strain>
    </source>
</reference>
<dbReference type="AlphaFoldDB" id="A0A0V0U3M3"/>
<dbReference type="Proteomes" id="UP000055048">
    <property type="component" value="Unassembled WGS sequence"/>
</dbReference>
<gene>
    <name evidence="1" type="ORF">T05_7121</name>
</gene>
<evidence type="ECO:0000313" key="1">
    <source>
        <dbReference type="EMBL" id="KRX45870.1"/>
    </source>
</evidence>
<evidence type="ECO:0000313" key="2">
    <source>
        <dbReference type="Proteomes" id="UP000055048"/>
    </source>
</evidence>
<proteinExistence type="predicted"/>
<accession>A0A0V0U3M3</accession>
<name>A0A0V0U3M3_9BILA</name>
<dbReference type="EMBL" id="JYDJ01000068">
    <property type="protein sequence ID" value="KRX45870.1"/>
    <property type="molecule type" value="Genomic_DNA"/>
</dbReference>
<organism evidence="1 2">
    <name type="scientific">Trichinella murrelli</name>
    <dbReference type="NCBI Taxonomy" id="144512"/>
    <lineage>
        <taxon>Eukaryota</taxon>
        <taxon>Metazoa</taxon>
        <taxon>Ecdysozoa</taxon>
        <taxon>Nematoda</taxon>
        <taxon>Enoplea</taxon>
        <taxon>Dorylaimia</taxon>
        <taxon>Trichinellida</taxon>
        <taxon>Trichinellidae</taxon>
        <taxon>Trichinella</taxon>
    </lineage>
</organism>
<sequence length="73" mass="8086">MLIDKILISLIRNAYSNAKKEIAADSIRCYFFDVESTLADLSHACLYETAFKQLVVNVCVCADSIQLLLQDGG</sequence>
<keyword evidence="2" id="KW-1185">Reference proteome</keyword>
<protein>
    <submittedName>
        <fullName evidence="1">Uncharacterized protein</fullName>
    </submittedName>
</protein>
<comment type="caution">
    <text evidence="1">The sequence shown here is derived from an EMBL/GenBank/DDBJ whole genome shotgun (WGS) entry which is preliminary data.</text>
</comment>